<gene>
    <name evidence="6" type="ORF">Vretifemale_15272</name>
    <name evidence="7" type="ORF">Vretimale_14269</name>
</gene>
<feature type="compositionally biased region" description="Low complexity" evidence="4">
    <location>
        <begin position="445"/>
        <end position="454"/>
    </location>
</feature>
<comment type="catalytic activity">
    <reaction evidence="2">
        <text>Couples ATP hydrolysis with the unwinding of duplex DNA by translocating in the 3'-5' direction.</text>
        <dbReference type="EC" id="5.6.2.4"/>
    </reaction>
</comment>
<dbReference type="PANTHER" id="PTHR13710:SF152">
    <property type="entry name" value="ATP-DEPENDENT DNA HELICASE Q5"/>
    <property type="match status" value="1"/>
</dbReference>
<protein>
    <recommendedName>
        <fullName evidence="3">DNA 3'-5' helicase</fullName>
        <ecNumber evidence="3">5.6.2.4</ecNumber>
    </recommendedName>
</protein>
<dbReference type="GO" id="GO:0005694">
    <property type="term" value="C:chromosome"/>
    <property type="evidence" value="ECO:0007669"/>
    <property type="project" value="TreeGrafter"/>
</dbReference>
<feature type="region of interest" description="Disordered" evidence="4">
    <location>
        <begin position="489"/>
        <end position="511"/>
    </location>
</feature>
<evidence type="ECO:0000256" key="2">
    <source>
        <dbReference type="ARBA" id="ARBA00034617"/>
    </source>
</evidence>
<dbReference type="InterPro" id="IPR032284">
    <property type="entry name" value="RecQ_Zn-bd"/>
</dbReference>
<organism evidence="6 8">
    <name type="scientific">Volvox reticuliferus</name>
    <dbReference type="NCBI Taxonomy" id="1737510"/>
    <lineage>
        <taxon>Eukaryota</taxon>
        <taxon>Viridiplantae</taxon>
        <taxon>Chlorophyta</taxon>
        <taxon>core chlorophytes</taxon>
        <taxon>Chlorophyceae</taxon>
        <taxon>CS clade</taxon>
        <taxon>Chlamydomonadales</taxon>
        <taxon>Volvocaceae</taxon>
        <taxon>Volvox</taxon>
    </lineage>
</organism>
<comment type="similarity">
    <text evidence="1">Belongs to the helicase family. RecQ subfamily.</text>
</comment>
<feature type="region of interest" description="Disordered" evidence="4">
    <location>
        <begin position="90"/>
        <end position="144"/>
    </location>
</feature>
<reference evidence="6" key="1">
    <citation type="journal article" date="2021" name="Proc. Natl. Acad. Sci. U.S.A.">
        <title>Three genomes in the algal genus Volvox reveal the fate of a haploid sex-determining region after a transition to homothallism.</title>
        <authorList>
            <person name="Yamamoto K."/>
            <person name="Hamaji T."/>
            <person name="Kawai-Toyooka H."/>
            <person name="Matsuzaki R."/>
            <person name="Takahashi F."/>
            <person name="Nishimura Y."/>
            <person name="Kawachi M."/>
            <person name="Noguchi H."/>
            <person name="Minakuchi Y."/>
            <person name="Umen J.G."/>
            <person name="Toyoda A."/>
            <person name="Nozaki H."/>
        </authorList>
    </citation>
    <scope>NUCLEOTIDE SEQUENCE</scope>
    <source>
        <strain evidence="7">NIES-3785</strain>
        <strain evidence="6">NIES-3786</strain>
    </source>
</reference>
<dbReference type="GO" id="GO:0043138">
    <property type="term" value="F:3'-5' DNA helicase activity"/>
    <property type="evidence" value="ECO:0007669"/>
    <property type="project" value="UniProtKB-EC"/>
</dbReference>
<dbReference type="EMBL" id="BNCP01000038">
    <property type="protein sequence ID" value="GIL87166.1"/>
    <property type="molecule type" value="Genomic_DNA"/>
</dbReference>
<feature type="compositionally biased region" description="Basic and acidic residues" evidence="4">
    <location>
        <begin position="118"/>
        <end position="134"/>
    </location>
</feature>
<evidence type="ECO:0000256" key="3">
    <source>
        <dbReference type="ARBA" id="ARBA00034808"/>
    </source>
</evidence>
<dbReference type="AlphaFoldDB" id="A0A8J4FWJ8"/>
<proteinExistence type="inferred from homology"/>
<dbReference type="InterPro" id="IPR027417">
    <property type="entry name" value="P-loop_NTPase"/>
</dbReference>
<dbReference type="GO" id="GO:0005634">
    <property type="term" value="C:nucleus"/>
    <property type="evidence" value="ECO:0007669"/>
    <property type="project" value="TreeGrafter"/>
</dbReference>
<dbReference type="PROSITE" id="PS51194">
    <property type="entry name" value="HELICASE_CTER"/>
    <property type="match status" value="1"/>
</dbReference>
<evidence type="ECO:0000313" key="8">
    <source>
        <dbReference type="Proteomes" id="UP000747110"/>
    </source>
</evidence>
<dbReference type="EMBL" id="BNCQ01000035">
    <property type="protein sequence ID" value="GIM10686.1"/>
    <property type="molecule type" value="Genomic_DNA"/>
</dbReference>
<feature type="region of interest" description="Disordered" evidence="4">
    <location>
        <begin position="429"/>
        <end position="454"/>
    </location>
</feature>
<feature type="region of interest" description="Disordered" evidence="4">
    <location>
        <begin position="251"/>
        <end position="278"/>
    </location>
</feature>
<dbReference type="GO" id="GO:0000724">
    <property type="term" value="P:double-strand break repair via homologous recombination"/>
    <property type="evidence" value="ECO:0007669"/>
    <property type="project" value="TreeGrafter"/>
</dbReference>
<dbReference type="SUPFAM" id="SSF52540">
    <property type="entry name" value="P-loop containing nucleoside triphosphate hydrolases"/>
    <property type="match status" value="1"/>
</dbReference>
<evidence type="ECO:0000259" key="5">
    <source>
        <dbReference type="PROSITE" id="PS51194"/>
    </source>
</evidence>
<keyword evidence="8" id="KW-1185">Reference proteome</keyword>
<evidence type="ECO:0000313" key="7">
    <source>
        <dbReference type="EMBL" id="GIM10686.1"/>
    </source>
</evidence>
<dbReference type="Proteomes" id="UP000722791">
    <property type="component" value="Unassembled WGS sequence"/>
</dbReference>
<dbReference type="SMART" id="SM00490">
    <property type="entry name" value="HELICc"/>
    <property type="match status" value="1"/>
</dbReference>
<accession>A0A8J4FWJ8</accession>
<dbReference type="EC" id="5.6.2.4" evidence="3"/>
<dbReference type="Gene3D" id="1.20.930.10">
    <property type="entry name" value="Conserved domain common to transcription factors TFIIS, elongin A, CRSP70"/>
    <property type="match status" value="1"/>
</dbReference>
<dbReference type="Gene3D" id="3.40.50.300">
    <property type="entry name" value="P-loop containing nucleotide triphosphate hydrolases"/>
    <property type="match status" value="1"/>
</dbReference>
<feature type="region of interest" description="Disordered" evidence="4">
    <location>
        <begin position="334"/>
        <end position="358"/>
    </location>
</feature>
<dbReference type="Proteomes" id="UP000747110">
    <property type="component" value="Unassembled WGS sequence"/>
</dbReference>
<evidence type="ECO:0000313" key="6">
    <source>
        <dbReference type="EMBL" id="GIL87166.1"/>
    </source>
</evidence>
<dbReference type="GO" id="GO:0005737">
    <property type="term" value="C:cytoplasm"/>
    <property type="evidence" value="ECO:0007669"/>
    <property type="project" value="TreeGrafter"/>
</dbReference>
<dbReference type="SUPFAM" id="SSF47676">
    <property type="entry name" value="Conserved domain common to transcription factors TFIIS, elongin A, CRSP70"/>
    <property type="match status" value="1"/>
</dbReference>
<feature type="domain" description="Helicase C-terminal" evidence="5">
    <location>
        <begin position="1"/>
        <end position="108"/>
    </location>
</feature>
<dbReference type="InterPro" id="IPR001650">
    <property type="entry name" value="Helicase_C-like"/>
</dbReference>
<evidence type="ECO:0000256" key="1">
    <source>
        <dbReference type="ARBA" id="ARBA00005446"/>
    </source>
</evidence>
<dbReference type="GO" id="GO:0009378">
    <property type="term" value="F:four-way junction helicase activity"/>
    <property type="evidence" value="ECO:0007669"/>
    <property type="project" value="TreeGrafter"/>
</dbReference>
<sequence>MNPHVKKEVLRQWQADEVPVVVATIAFGMGIDKAGVRLVVHFNLPRSLEGYYQEAGRGGRDGLPAESVLFYSRQARTRMDYVLEQDAREKAAAKGRRQGSPGVTRTGTGEEKEEEEGDGQKERNYAEEGYEKGKNGGGGDEAAISEKETPADNAAWKAFAQVVDWVLTAGCRRKALLAHFGERPPGQGPCGPTGDGHAAGCDYCRDPQHVREQLAAQGRKDLEIAVRAQGPGTRADEEADMFAVRGGCGGGSDAVRGDHGNNDEEGPGYHPAGRHSPQECKAHVAEAKLAAAAARAAAGGQVNHKYFAELASREREHDRRMRAAEGDLVDKMLASGRRGAGGGGSSSPPAPPPDMSTRMTATSKLAAALAAGQAGCGVEPSLLQQLAAAAEASVYGDGLPRQQYTSRMAGLISRAKVAVSLLALHPTQQQGGIGSGCLAVPPPSSSSSAPFPGPTSSSSVSVAALLPLLLQAELSAIESLLKRTGLASNAPPAAASTQGDAPSCSGDSNGAGDPSITALATARLGPLADVAVTVGAVAAGEVGRRVSKLRKHVNPEVAEAARRVVASWKRQLPEKQPPETQM</sequence>
<dbReference type="InterPro" id="IPR017923">
    <property type="entry name" value="TFIIS_N"/>
</dbReference>
<dbReference type="PANTHER" id="PTHR13710">
    <property type="entry name" value="DNA HELICASE RECQ FAMILY MEMBER"/>
    <property type="match status" value="1"/>
</dbReference>
<dbReference type="OrthoDB" id="10261556at2759"/>
<feature type="compositionally biased region" description="Polar residues" evidence="4">
    <location>
        <begin position="495"/>
        <end position="508"/>
    </location>
</feature>
<name>A0A8J4FWJ8_9CHLO</name>
<dbReference type="InterPro" id="IPR035441">
    <property type="entry name" value="TFIIS/LEDGF_dom_sf"/>
</dbReference>
<comment type="caution">
    <text evidence="6">The sequence shown here is derived from an EMBL/GenBank/DDBJ whole genome shotgun (WGS) entry which is preliminary data.</text>
</comment>
<evidence type="ECO:0000256" key="4">
    <source>
        <dbReference type="SAM" id="MobiDB-lite"/>
    </source>
</evidence>
<dbReference type="Pfam" id="PF16124">
    <property type="entry name" value="RecQ_Zn_bind"/>
    <property type="match status" value="1"/>
</dbReference>
<dbReference type="Pfam" id="PF08711">
    <property type="entry name" value="Med26"/>
    <property type="match status" value="1"/>
</dbReference>
<dbReference type="Pfam" id="PF00271">
    <property type="entry name" value="Helicase_C"/>
    <property type="match status" value="1"/>
</dbReference>